<dbReference type="Gene3D" id="2.30.40.10">
    <property type="entry name" value="Urease, subunit C, domain 1"/>
    <property type="match status" value="1"/>
</dbReference>
<keyword evidence="11" id="KW-1185">Reference proteome</keyword>
<evidence type="ECO:0000259" key="9">
    <source>
        <dbReference type="Pfam" id="PF01979"/>
    </source>
</evidence>
<dbReference type="FunFam" id="3.20.20.140:FF:000022">
    <property type="entry name" value="Guanine deaminase"/>
    <property type="match status" value="1"/>
</dbReference>
<keyword evidence="4 8" id="KW-0378">Hydrolase</keyword>
<dbReference type="EC" id="3.5.4.3" evidence="8"/>
<organism evidence="10 11">
    <name type="scientific">Collybiopsis luxurians FD-317 M1</name>
    <dbReference type="NCBI Taxonomy" id="944289"/>
    <lineage>
        <taxon>Eukaryota</taxon>
        <taxon>Fungi</taxon>
        <taxon>Dikarya</taxon>
        <taxon>Basidiomycota</taxon>
        <taxon>Agaricomycotina</taxon>
        <taxon>Agaricomycetes</taxon>
        <taxon>Agaricomycetidae</taxon>
        <taxon>Agaricales</taxon>
        <taxon>Marasmiineae</taxon>
        <taxon>Omphalotaceae</taxon>
        <taxon>Collybiopsis</taxon>
        <taxon>Collybiopsis luxurians</taxon>
    </lineage>
</organism>
<dbReference type="GO" id="GO:0005829">
    <property type="term" value="C:cytosol"/>
    <property type="evidence" value="ECO:0007669"/>
    <property type="project" value="TreeGrafter"/>
</dbReference>
<evidence type="ECO:0000313" key="11">
    <source>
        <dbReference type="Proteomes" id="UP000053593"/>
    </source>
</evidence>
<dbReference type="PANTHER" id="PTHR11271">
    <property type="entry name" value="GUANINE DEAMINASE"/>
    <property type="match status" value="1"/>
</dbReference>
<dbReference type="GO" id="GO:0008270">
    <property type="term" value="F:zinc ion binding"/>
    <property type="evidence" value="ECO:0007669"/>
    <property type="project" value="UniProtKB-UniRule"/>
</dbReference>
<accession>A0A0D0C1J0</accession>
<comment type="function">
    <text evidence="7 8">Catalyzes the hydrolytic deamination of guanine, producing xanthine and ammonia.</text>
</comment>
<evidence type="ECO:0000256" key="3">
    <source>
        <dbReference type="ARBA" id="ARBA00022723"/>
    </source>
</evidence>
<evidence type="ECO:0000256" key="8">
    <source>
        <dbReference type="RuleBase" id="RU366009"/>
    </source>
</evidence>
<comment type="catalytic activity">
    <reaction evidence="6 8">
        <text>guanine + H2O + H(+) = xanthine + NH4(+)</text>
        <dbReference type="Rhea" id="RHEA:14665"/>
        <dbReference type="ChEBI" id="CHEBI:15377"/>
        <dbReference type="ChEBI" id="CHEBI:15378"/>
        <dbReference type="ChEBI" id="CHEBI:16235"/>
        <dbReference type="ChEBI" id="CHEBI:17712"/>
        <dbReference type="ChEBI" id="CHEBI:28938"/>
        <dbReference type="EC" id="3.5.4.3"/>
    </reaction>
</comment>
<name>A0A0D0C1J0_9AGAR</name>
<dbReference type="InterPro" id="IPR032466">
    <property type="entry name" value="Metal_Hydrolase"/>
</dbReference>
<evidence type="ECO:0000256" key="2">
    <source>
        <dbReference type="ARBA" id="ARBA00006745"/>
    </source>
</evidence>
<sequence>MASSHSVTVYWGSLINPKTLTCYDACPNSLIAVSSVGNILWTAHDVGPSQLSHILVQHGCPDAHIVRLNEGQFLMPGFIDTHTHAAQVPIVGTGYGLELLKWLNELVFPCETKFKDKEYAEEVYPLVVKRFIASGTTTCCYYGSLHLEATNVLATAAHSLGQRALIGKCNMDKHTPGDESDYIECSAAVSIEHTHAFIHHVHSLSPGPSEDPKNPLIYPILTPRFALSCSDDLLKRLQHVATSHPHLHIQTHISENPKEVEEVKKRFGCDYAEVYNKYGLLRHNTILGHAVYLNDKEIDLIVEKKAGVSHCPISNFNLKSGVAPIGKYLDRGVKVGLGTDVSGGFSSSMLDAMRDASIASTVLALQNNPSDAPEQENKFANQQLPIATLLYLATLGGAEVCALEHHIGSLDRGKSFDALIVDLHHEAVSDLKEMLGRFIFAGDNRNISAVYVQGKLVGGTSHCA</sequence>
<dbReference type="HOGENOM" id="CLU_012358_0_1_1"/>
<dbReference type="SUPFAM" id="SSF51556">
    <property type="entry name" value="Metallo-dependent hydrolases"/>
    <property type="match status" value="1"/>
</dbReference>
<dbReference type="InterPro" id="IPR006680">
    <property type="entry name" value="Amidohydro-rel"/>
</dbReference>
<dbReference type="InterPro" id="IPR014311">
    <property type="entry name" value="Guanine_deaminase"/>
</dbReference>
<dbReference type="GO" id="GO:0008892">
    <property type="term" value="F:guanine deaminase activity"/>
    <property type="evidence" value="ECO:0007669"/>
    <property type="project" value="UniProtKB-UniRule"/>
</dbReference>
<proteinExistence type="inferred from homology"/>
<dbReference type="AlphaFoldDB" id="A0A0D0C1J0"/>
<comment type="similarity">
    <text evidence="2 8">Belongs to the metallo-dependent hydrolases superfamily. ATZ/TRZ family.</text>
</comment>
<evidence type="ECO:0000256" key="4">
    <source>
        <dbReference type="ARBA" id="ARBA00022801"/>
    </source>
</evidence>
<keyword evidence="3 8" id="KW-0479">Metal-binding</keyword>
<evidence type="ECO:0000256" key="7">
    <source>
        <dbReference type="ARBA" id="ARBA00056079"/>
    </source>
</evidence>
<evidence type="ECO:0000256" key="6">
    <source>
        <dbReference type="ARBA" id="ARBA00051148"/>
    </source>
</evidence>
<reference evidence="10 11" key="1">
    <citation type="submission" date="2014-04" db="EMBL/GenBank/DDBJ databases">
        <title>Evolutionary Origins and Diversification of the Mycorrhizal Mutualists.</title>
        <authorList>
            <consortium name="DOE Joint Genome Institute"/>
            <consortium name="Mycorrhizal Genomics Consortium"/>
            <person name="Kohler A."/>
            <person name="Kuo A."/>
            <person name="Nagy L.G."/>
            <person name="Floudas D."/>
            <person name="Copeland A."/>
            <person name="Barry K.W."/>
            <person name="Cichocki N."/>
            <person name="Veneault-Fourrey C."/>
            <person name="LaButti K."/>
            <person name="Lindquist E.A."/>
            <person name="Lipzen A."/>
            <person name="Lundell T."/>
            <person name="Morin E."/>
            <person name="Murat C."/>
            <person name="Riley R."/>
            <person name="Ohm R."/>
            <person name="Sun H."/>
            <person name="Tunlid A."/>
            <person name="Henrissat B."/>
            <person name="Grigoriev I.V."/>
            <person name="Hibbett D.S."/>
            <person name="Martin F."/>
        </authorList>
    </citation>
    <scope>NUCLEOTIDE SEQUENCE [LARGE SCALE GENOMIC DNA]</scope>
    <source>
        <strain evidence="10 11">FD-317 M1</strain>
    </source>
</reference>
<dbReference type="InterPro" id="IPR051607">
    <property type="entry name" value="Metallo-dep_hydrolases"/>
</dbReference>
<dbReference type="OrthoDB" id="194468at2759"/>
<dbReference type="GO" id="GO:0006147">
    <property type="term" value="P:guanine catabolic process"/>
    <property type="evidence" value="ECO:0007669"/>
    <property type="project" value="UniProtKB-UniRule"/>
</dbReference>
<dbReference type="EMBL" id="KN834800">
    <property type="protein sequence ID" value="KIK56204.1"/>
    <property type="molecule type" value="Genomic_DNA"/>
</dbReference>
<protein>
    <recommendedName>
        <fullName evidence="8">Guanine deaminase</fullName>
        <shortName evidence="8">Guanase</shortName>
        <ecNumber evidence="8">3.5.4.3</ecNumber>
    </recommendedName>
    <alternativeName>
        <fullName evidence="8">Guanine aminohydrolase</fullName>
    </alternativeName>
</protein>
<comment type="cofactor">
    <cofactor evidence="8">
        <name>Zn(2+)</name>
        <dbReference type="ChEBI" id="CHEBI:29105"/>
    </cofactor>
    <text evidence="8">Binds 1 zinc ion per subunit.</text>
</comment>
<keyword evidence="5 8" id="KW-0862">Zinc</keyword>
<dbReference type="NCBIfam" id="TIGR02967">
    <property type="entry name" value="guan_deamin"/>
    <property type="match status" value="1"/>
</dbReference>
<evidence type="ECO:0000256" key="5">
    <source>
        <dbReference type="ARBA" id="ARBA00022833"/>
    </source>
</evidence>
<feature type="domain" description="Amidohydrolase-related" evidence="9">
    <location>
        <begin position="73"/>
        <end position="457"/>
    </location>
</feature>
<dbReference type="UniPathway" id="UPA00603">
    <property type="reaction ID" value="UER00660"/>
</dbReference>
<dbReference type="Proteomes" id="UP000053593">
    <property type="component" value="Unassembled WGS sequence"/>
</dbReference>
<dbReference type="Pfam" id="PF01979">
    <property type="entry name" value="Amidohydro_1"/>
    <property type="match status" value="1"/>
</dbReference>
<dbReference type="PANTHER" id="PTHR11271:SF6">
    <property type="entry name" value="GUANINE DEAMINASE"/>
    <property type="match status" value="1"/>
</dbReference>
<dbReference type="InterPro" id="IPR011059">
    <property type="entry name" value="Metal-dep_hydrolase_composite"/>
</dbReference>
<gene>
    <name evidence="10" type="ORF">GYMLUDRAFT_263873</name>
</gene>
<dbReference type="Gene3D" id="3.20.20.140">
    <property type="entry name" value="Metal-dependent hydrolases"/>
    <property type="match status" value="1"/>
</dbReference>
<comment type="pathway">
    <text evidence="1 8">Purine metabolism; guanine degradation; xanthine from guanine: step 1/1.</text>
</comment>
<evidence type="ECO:0000256" key="1">
    <source>
        <dbReference type="ARBA" id="ARBA00004984"/>
    </source>
</evidence>
<evidence type="ECO:0000313" key="10">
    <source>
        <dbReference type="EMBL" id="KIK56204.1"/>
    </source>
</evidence>